<organism evidence="1 2">
    <name type="scientific">Nocardioides koreensis</name>
    <dbReference type="NCBI Taxonomy" id="433651"/>
    <lineage>
        <taxon>Bacteria</taxon>
        <taxon>Bacillati</taxon>
        <taxon>Actinomycetota</taxon>
        <taxon>Actinomycetes</taxon>
        <taxon>Propionibacteriales</taxon>
        <taxon>Nocardioidaceae</taxon>
        <taxon>Nocardioides</taxon>
    </lineage>
</organism>
<dbReference type="EMBL" id="BAAAQR010000001">
    <property type="protein sequence ID" value="GAA2137782.1"/>
    <property type="molecule type" value="Genomic_DNA"/>
</dbReference>
<name>A0ABN2Z771_9ACTN</name>
<accession>A0ABN2Z771</accession>
<evidence type="ECO:0000313" key="1">
    <source>
        <dbReference type="EMBL" id="GAA2137782.1"/>
    </source>
</evidence>
<keyword evidence="2" id="KW-1185">Reference proteome</keyword>
<proteinExistence type="predicted"/>
<reference evidence="1 2" key="1">
    <citation type="journal article" date="2019" name="Int. J. Syst. Evol. Microbiol.">
        <title>The Global Catalogue of Microorganisms (GCM) 10K type strain sequencing project: providing services to taxonomists for standard genome sequencing and annotation.</title>
        <authorList>
            <consortium name="The Broad Institute Genomics Platform"/>
            <consortium name="The Broad Institute Genome Sequencing Center for Infectious Disease"/>
            <person name="Wu L."/>
            <person name="Ma J."/>
        </authorList>
    </citation>
    <scope>NUCLEOTIDE SEQUENCE [LARGE SCALE GENOMIC DNA]</scope>
    <source>
        <strain evidence="1 2">JCM 16022</strain>
    </source>
</reference>
<sequence length="75" mass="7901">MPDPRRILTVHSPVPPQVLDHLLSAVEGALRRAGAGRVWIDCHYAPDLVVMAELAATEPAGAAGSDVTAVIPQPR</sequence>
<comment type="caution">
    <text evidence="1">The sequence shown here is derived from an EMBL/GenBank/DDBJ whole genome shotgun (WGS) entry which is preliminary data.</text>
</comment>
<dbReference type="Proteomes" id="UP001501771">
    <property type="component" value="Unassembled WGS sequence"/>
</dbReference>
<protein>
    <recommendedName>
        <fullName evidence="3">STAS domain-containing protein</fullName>
    </recommendedName>
</protein>
<gene>
    <name evidence="1" type="ORF">GCM10009844_05180</name>
</gene>
<evidence type="ECO:0008006" key="3">
    <source>
        <dbReference type="Google" id="ProtNLM"/>
    </source>
</evidence>
<evidence type="ECO:0000313" key="2">
    <source>
        <dbReference type="Proteomes" id="UP001501771"/>
    </source>
</evidence>
<dbReference type="RefSeq" id="WP_344147107.1">
    <property type="nucleotide sequence ID" value="NZ_BAAAQR010000001.1"/>
</dbReference>